<dbReference type="PANTHER" id="PTHR46796:SF2">
    <property type="entry name" value="TRANSCRIPTIONAL REGULATORY PROTEIN"/>
    <property type="match status" value="1"/>
</dbReference>
<dbReference type="InterPro" id="IPR009057">
    <property type="entry name" value="Homeodomain-like_sf"/>
</dbReference>
<dbReference type="Gene3D" id="1.10.10.60">
    <property type="entry name" value="Homeodomain-like"/>
    <property type="match status" value="2"/>
</dbReference>
<reference evidence="5 6" key="1">
    <citation type="submission" date="2020-04" db="EMBL/GenBank/DDBJ databases">
        <title>Rhizobium sp. S-51 isolated from soil.</title>
        <authorList>
            <person name="Dahal R.H."/>
        </authorList>
    </citation>
    <scope>NUCLEOTIDE SEQUENCE [LARGE SCALE GENOMIC DNA]</scope>
    <source>
        <strain evidence="5 6">S-51</strain>
    </source>
</reference>
<evidence type="ECO:0000313" key="6">
    <source>
        <dbReference type="Proteomes" id="UP000541470"/>
    </source>
</evidence>
<proteinExistence type="predicted"/>
<evidence type="ECO:0000256" key="2">
    <source>
        <dbReference type="ARBA" id="ARBA00023125"/>
    </source>
</evidence>
<evidence type="ECO:0000256" key="1">
    <source>
        <dbReference type="ARBA" id="ARBA00023015"/>
    </source>
</evidence>
<dbReference type="InterPro" id="IPR037923">
    <property type="entry name" value="HTH-like"/>
</dbReference>
<keyword evidence="2" id="KW-0238">DNA-binding</keyword>
<dbReference type="InterPro" id="IPR050204">
    <property type="entry name" value="AraC_XylS_family_regulators"/>
</dbReference>
<dbReference type="RefSeq" id="WP_169593427.1">
    <property type="nucleotide sequence ID" value="NZ_JABBGK010000003.1"/>
</dbReference>
<comment type="caution">
    <text evidence="5">The sequence shown here is derived from an EMBL/GenBank/DDBJ whole genome shotgun (WGS) entry which is preliminary data.</text>
</comment>
<name>A0A7Y0AY59_9HYPH</name>
<accession>A0A7Y0AY59</accession>
<dbReference type="PANTHER" id="PTHR46796">
    <property type="entry name" value="HTH-TYPE TRANSCRIPTIONAL ACTIVATOR RHAS-RELATED"/>
    <property type="match status" value="1"/>
</dbReference>
<keyword evidence="1" id="KW-0805">Transcription regulation</keyword>
<evidence type="ECO:0000256" key="3">
    <source>
        <dbReference type="ARBA" id="ARBA00023163"/>
    </source>
</evidence>
<dbReference type="SUPFAM" id="SSF46689">
    <property type="entry name" value="Homeodomain-like"/>
    <property type="match status" value="2"/>
</dbReference>
<feature type="domain" description="HTH araC/xylS-type" evidence="4">
    <location>
        <begin position="175"/>
        <end position="273"/>
    </location>
</feature>
<keyword evidence="6" id="KW-1185">Reference proteome</keyword>
<dbReference type="GO" id="GO:0003700">
    <property type="term" value="F:DNA-binding transcription factor activity"/>
    <property type="evidence" value="ECO:0007669"/>
    <property type="project" value="InterPro"/>
</dbReference>
<evidence type="ECO:0000259" key="4">
    <source>
        <dbReference type="PROSITE" id="PS01124"/>
    </source>
</evidence>
<dbReference type="PROSITE" id="PS01124">
    <property type="entry name" value="HTH_ARAC_FAMILY_2"/>
    <property type="match status" value="1"/>
</dbReference>
<dbReference type="Pfam" id="PF12833">
    <property type="entry name" value="HTH_18"/>
    <property type="match status" value="1"/>
</dbReference>
<evidence type="ECO:0000313" key="5">
    <source>
        <dbReference type="EMBL" id="NML75652.1"/>
    </source>
</evidence>
<keyword evidence="3" id="KW-0804">Transcription</keyword>
<protein>
    <submittedName>
        <fullName evidence="5">Helix-turn-helix transcriptional regulator</fullName>
    </submittedName>
</protein>
<dbReference type="InterPro" id="IPR018060">
    <property type="entry name" value="HTH_AraC"/>
</dbReference>
<organism evidence="5 6">
    <name type="scientific">Rhizobium terricola</name>
    <dbReference type="NCBI Taxonomy" id="2728849"/>
    <lineage>
        <taxon>Bacteria</taxon>
        <taxon>Pseudomonadati</taxon>
        <taxon>Pseudomonadota</taxon>
        <taxon>Alphaproteobacteria</taxon>
        <taxon>Hyphomicrobiales</taxon>
        <taxon>Rhizobiaceae</taxon>
        <taxon>Rhizobium/Agrobacterium group</taxon>
        <taxon>Rhizobium</taxon>
    </lineage>
</organism>
<dbReference type="SMART" id="SM00342">
    <property type="entry name" value="HTH_ARAC"/>
    <property type="match status" value="1"/>
</dbReference>
<dbReference type="GO" id="GO:0043565">
    <property type="term" value="F:sequence-specific DNA binding"/>
    <property type="evidence" value="ECO:0007669"/>
    <property type="project" value="InterPro"/>
</dbReference>
<dbReference type="EMBL" id="JABBGK010000003">
    <property type="protein sequence ID" value="NML75652.1"/>
    <property type="molecule type" value="Genomic_DNA"/>
</dbReference>
<gene>
    <name evidence="5" type="ORF">HHL25_16095</name>
</gene>
<dbReference type="AlphaFoldDB" id="A0A7Y0AY59"/>
<dbReference type="Proteomes" id="UP000541470">
    <property type="component" value="Unassembled WGS sequence"/>
</dbReference>
<dbReference type="SUPFAM" id="SSF51215">
    <property type="entry name" value="Regulatory protein AraC"/>
    <property type="match status" value="1"/>
</dbReference>
<sequence length="280" mass="31018">MTSAVRVMLGSFGRVALVELEHCLVRHAHPHCHMLFKVGGADSSFIVDDVAAPLTEDSVVLVDAWRPHEFVYRPGQPPTQIIALYIDSDWLAALSADLGDFNPMDFFKSNSGHVSRDAYRILMAVVDCLSGVSPSRMDVEFLLSQLVLTTISRAGAAGHAGARCGRPHLFDWRIRKAVKFFQQNNADFDTIDQVVAEIGMSRANFFRQFKACTGMSPGLFQNVVRLEQAIRLTVVSQETLSAAASSLGFSDPAHFSRFFRNHTAVSPRLYRQGASDWLSR</sequence>